<keyword evidence="2" id="KW-0719">Serine esterase</keyword>
<dbReference type="InterPro" id="IPR000675">
    <property type="entry name" value="Cutinase/axe"/>
</dbReference>
<dbReference type="PANTHER" id="PTHR33630:SF9">
    <property type="entry name" value="CUTINASE 4"/>
    <property type="match status" value="1"/>
</dbReference>
<dbReference type="BioCyc" id="MTUB1310114:G13A2-3501-MONOMER"/>
<evidence type="ECO:0000256" key="2">
    <source>
        <dbReference type="ARBA" id="ARBA00022487"/>
    </source>
</evidence>
<keyword evidence="3" id="KW-0378">Hydrolase</keyword>
<keyword evidence="5" id="KW-0732">Signal</keyword>
<comment type="similarity">
    <text evidence="1">Belongs to the cutinase family.</text>
</comment>
<feature type="signal peptide" evidence="5">
    <location>
        <begin position="1"/>
        <end position="45"/>
    </location>
</feature>
<proteinExistence type="inferred from homology"/>
<evidence type="ECO:0000313" key="7">
    <source>
        <dbReference type="Proteomes" id="UP000013548"/>
    </source>
</evidence>
<protein>
    <submittedName>
        <fullName evidence="6">Cutinase cut4</fullName>
    </submittedName>
</protein>
<gene>
    <name evidence="6" type="ORF">J113_24180</name>
</gene>
<feature type="chain" id="PRO_5038871198" evidence="5">
    <location>
        <begin position="46"/>
        <end position="176"/>
    </location>
</feature>
<organism evidence="6 7">
    <name type="scientific">Mycobacterium tuberculosis CAS/NITR204</name>
    <dbReference type="NCBI Taxonomy" id="1310114"/>
    <lineage>
        <taxon>Bacteria</taxon>
        <taxon>Bacillati</taxon>
        <taxon>Actinomycetota</taxon>
        <taxon>Actinomycetes</taxon>
        <taxon>Mycobacteriales</taxon>
        <taxon>Mycobacteriaceae</taxon>
        <taxon>Mycobacterium</taxon>
        <taxon>Mycobacterium tuberculosis complex</taxon>
    </lineage>
</organism>
<dbReference type="PANTHER" id="PTHR33630">
    <property type="entry name" value="CUTINASE RV1984C-RELATED-RELATED"/>
    <property type="match status" value="1"/>
</dbReference>
<accession>R4MJA9</accession>
<sequence length="176" mass="18158">MRFIGVIPRPQPHSGRWRASAARRLTSLVAAAFAAATLLLTPALAPPASAGCPDAEVVFARGTGEPPGLGRVGQAFVSSLRQQTNKSIGTYGVNYPANGDFLAAADGANDASDHIQQMASACRATRLVLGGISEPAIDIVTKTMPGLGLRSRCRPQRTITSPRSPCSGIPRAALAG</sequence>
<evidence type="ECO:0000313" key="6">
    <source>
        <dbReference type="EMBL" id="AGL28918.1"/>
    </source>
</evidence>
<keyword evidence="4" id="KW-1015">Disulfide bond</keyword>
<dbReference type="SUPFAM" id="SSF53474">
    <property type="entry name" value="alpha/beta-Hydrolases"/>
    <property type="match status" value="1"/>
</dbReference>
<evidence type="ECO:0000256" key="3">
    <source>
        <dbReference type="ARBA" id="ARBA00022801"/>
    </source>
</evidence>
<dbReference type="Gene3D" id="3.40.50.1820">
    <property type="entry name" value="alpha/beta hydrolase"/>
    <property type="match status" value="1"/>
</dbReference>
<reference evidence="6 7" key="1">
    <citation type="journal article" date="2013" name="Genome Announc.">
        <title>Whole-Genome Sequences of Four Clinical Isolates of Mycobacterium tuberculosis from Tamil Nadu, South India.</title>
        <authorList>
            <person name="Narayanan S."/>
            <person name="Deshpande U."/>
        </authorList>
    </citation>
    <scope>NUCLEOTIDE SEQUENCE [LARGE SCALE GENOMIC DNA]</scope>
    <source>
        <strain evidence="6 7">CAS/NITR204</strain>
    </source>
</reference>
<evidence type="ECO:0000256" key="1">
    <source>
        <dbReference type="ARBA" id="ARBA00007534"/>
    </source>
</evidence>
<evidence type="ECO:0000256" key="4">
    <source>
        <dbReference type="ARBA" id="ARBA00023157"/>
    </source>
</evidence>
<dbReference type="AlphaFoldDB" id="R4MJA9"/>
<dbReference type="Proteomes" id="UP000013548">
    <property type="component" value="Chromosome"/>
</dbReference>
<dbReference type="PATRIC" id="fig|1310114.3.peg.5071"/>
<evidence type="ECO:0000256" key="5">
    <source>
        <dbReference type="SAM" id="SignalP"/>
    </source>
</evidence>
<dbReference type="EMBL" id="CP005386">
    <property type="protein sequence ID" value="AGL28918.1"/>
    <property type="molecule type" value="Genomic_DNA"/>
</dbReference>
<name>R4MJA9_MYCTX</name>
<dbReference type="InterPro" id="IPR029058">
    <property type="entry name" value="AB_hydrolase_fold"/>
</dbReference>
<dbReference type="Pfam" id="PF01083">
    <property type="entry name" value="Cutinase"/>
    <property type="match status" value="1"/>
</dbReference>
<dbReference type="SMART" id="SM01110">
    <property type="entry name" value="Cutinase"/>
    <property type="match status" value="1"/>
</dbReference>
<dbReference type="GO" id="GO:0052689">
    <property type="term" value="F:carboxylic ester hydrolase activity"/>
    <property type="evidence" value="ECO:0007669"/>
    <property type="project" value="UniProtKB-KW"/>
</dbReference>
<dbReference type="KEGG" id="mtuc:J113_24180"/>
<dbReference type="HOGENOM" id="CLU_130377_0_0_11"/>